<sequence>ENTFLGDLHGAVRHRAARLVLYHRRGGAVAAALSPKSIPPEHLGTGALPL</sequence>
<reference evidence="1" key="1">
    <citation type="submission" date="2020-02" db="EMBL/GenBank/DDBJ databases">
        <authorList>
            <person name="Meier V. D."/>
        </authorList>
    </citation>
    <scope>NUCLEOTIDE SEQUENCE</scope>
    <source>
        <strain evidence="1">AVDCRST_MAG18</strain>
    </source>
</reference>
<feature type="non-terminal residue" evidence="1">
    <location>
        <position position="50"/>
    </location>
</feature>
<feature type="non-terminal residue" evidence="1">
    <location>
        <position position="1"/>
    </location>
</feature>
<evidence type="ECO:0000313" key="1">
    <source>
        <dbReference type="EMBL" id="CAA9574438.1"/>
    </source>
</evidence>
<gene>
    <name evidence="1" type="ORF">AVDCRST_MAG18-2377</name>
</gene>
<protein>
    <submittedName>
        <fullName evidence="1">Uncharacterized protein</fullName>
    </submittedName>
</protein>
<dbReference type="AlphaFoldDB" id="A0A6J4VB50"/>
<accession>A0A6J4VB50</accession>
<proteinExistence type="predicted"/>
<organism evidence="1">
    <name type="scientific">uncultured Thermomicrobiales bacterium</name>
    <dbReference type="NCBI Taxonomy" id="1645740"/>
    <lineage>
        <taxon>Bacteria</taxon>
        <taxon>Pseudomonadati</taxon>
        <taxon>Thermomicrobiota</taxon>
        <taxon>Thermomicrobia</taxon>
        <taxon>Thermomicrobiales</taxon>
        <taxon>environmental samples</taxon>
    </lineage>
</organism>
<name>A0A6J4VB50_9BACT</name>
<dbReference type="EMBL" id="CADCWN010000179">
    <property type="protein sequence ID" value="CAA9574438.1"/>
    <property type="molecule type" value="Genomic_DNA"/>
</dbReference>